<evidence type="ECO:0000313" key="6">
    <source>
        <dbReference type="EMBL" id="ETX10836.1"/>
    </source>
</evidence>
<evidence type="ECO:0000313" key="7">
    <source>
        <dbReference type="Proteomes" id="UP000054058"/>
    </source>
</evidence>
<proteinExistence type="inferred from homology"/>
<feature type="domain" description="Cobalamin biosynthesis precorrin-8X methylmutase CobH/CbiC" evidence="5">
    <location>
        <begin position="29"/>
        <end position="223"/>
    </location>
</feature>
<dbReference type="EMBL" id="JAMB01000006">
    <property type="protein sequence ID" value="ETX10836.1"/>
    <property type="molecule type" value="Genomic_DNA"/>
</dbReference>
<dbReference type="UniPathway" id="UPA00148"/>
<dbReference type="GO" id="GO:0016993">
    <property type="term" value="F:precorrin-8X methylmutase activity"/>
    <property type="evidence" value="ECO:0007669"/>
    <property type="project" value="InterPro"/>
</dbReference>
<dbReference type="PANTHER" id="PTHR43588:SF1">
    <property type="entry name" value="COBALT-PRECORRIN-8 METHYLMUTASE"/>
    <property type="match status" value="1"/>
</dbReference>
<evidence type="ECO:0000256" key="2">
    <source>
        <dbReference type="ARBA" id="ARBA00009774"/>
    </source>
</evidence>
<comment type="similarity">
    <text evidence="2">Belongs to the CobH/CbiC family.</text>
</comment>
<evidence type="ECO:0000256" key="1">
    <source>
        <dbReference type="ARBA" id="ARBA00004953"/>
    </source>
</evidence>
<dbReference type="PANTHER" id="PTHR43588">
    <property type="entry name" value="COBALT-PRECORRIN-8 METHYLMUTASE"/>
    <property type="match status" value="1"/>
</dbReference>
<protein>
    <submittedName>
        <fullName evidence="6">Precorrin-8X methylmutase</fullName>
        <ecNumber evidence="6">5.4.1.2</ecNumber>
    </submittedName>
</protein>
<dbReference type="GO" id="GO:0009236">
    <property type="term" value="P:cobalamin biosynthetic process"/>
    <property type="evidence" value="ECO:0007669"/>
    <property type="project" value="UniProtKB-UniPathway"/>
</dbReference>
<evidence type="ECO:0000256" key="3">
    <source>
        <dbReference type="ARBA" id="ARBA00022573"/>
    </source>
</evidence>
<dbReference type="Proteomes" id="UP000054058">
    <property type="component" value="Unassembled WGS sequence"/>
</dbReference>
<comment type="pathway">
    <text evidence="1">Cofactor biosynthesis; adenosylcobalamin biosynthesis.</text>
</comment>
<dbReference type="InterPro" id="IPR036588">
    <property type="entry name" value="CobH/CbiC_sf"/>
</dbReference>
<keyword evidence="3" id="KW-0169">Cobalamin biosynthesis</keyword>
<reference evidence="6 7" key="1">
    <citation type="submission" date="2014-01" db="EMBL/GenBank/DDBJ databases">
        <title>Marinomonas ushuaiensis DSM 15871 Genome Sequencing.</title>
        <authorList>
            <person name="Lai Q."/>
            <person name="Shao Z.S."/>
        </authorList>
    </citation>
    <scope>NUCLEOTIDE SEQUENCE [LARGE SCALE GENOMIC DNA]</scope>
    <source>
        <strain evidence="6 7">DSM 15871</strain>
    </source>
</reference>
<gene>
    <name evidence="6" type="primary">cobH</name>
    <name evidence="6" type="ORF">MUS1_12730</name>
</gene>
<keyword evidence="7" id="KW-1185">Reference proteome</keyword>
<accession>X7E6N8</accession>
<organism evidence="6 7">
    <name type="scientific">Marinomonas ushuaiensis DSM 15871</name>
    <dbReference type="NCBI Taxonomy" id="1122207"/>
    <lineage>
        <taxon>Bacteria</taxon>
        <taxon>Pseudomonadati</taxon>
        <taxon>Pseudomonadota</taxon>
        <taxon>Gammaproteobacteria</taxon>
        <taxon>Oceanospirillales</taxon>
        <taxon>Oceanospirillaceae</taxon>
        <taxon>Marinomonas</taxon>
    </lineage>
</organism>
<dbReference type="STRING" id="1122207.MUS1_12730"/>
<evidence type="ECO:0000256" key="4">
    <source>
        <dbReference type="ARBA" id="ARBA00023235"/>
    </source>
</evidence>
<dbReference type="eggNOG" id="COG2082">
    <property type="taxonomic scope" value="Bacteria"/>
</dbReference>
<evidence type="ECO:0000259" key="5">
    <source>
        <dbReference type="Pfam" id="PF02570"/>
    </source>
</evidence>
<dbReference type="PATRIC" id="fig|1122207.3.peg.1683"/>
<dbReference type="InterPro" id="IPR003722">
    <property type="entry name" value="Cbl_synth_CobH/CbiC"/>
</dbReference>
<name>X7E6N8_9GAMM</name>
<sequence>MTQDISSNTSTAISHVAEKPVFEKRPQAIEQDSFRQIRELTDLSSLNRDQQQVVMRVVHSLGLPEVAEQVRFSANATQAGRDALANNCAILCDVEMVKQGVTKRMINKEPLCFLNDPRTANLAKEQGETRSMAALSLWGEDLSGSVVLIANAPTALFRLLEMIEQGAPKPALIIGMPVGFVGAAESKDALWDAHEKLGIECITLLGRMGGSAVTSASCNALLRCNLGEYY</sequence>
<comment type="caution">
    <text evidence="6">The sequence shown here is derived from an EMBL/GenBank/DDBJ whole genome shotgun (WGS) entry which is preliminary data.</text>
</comment>
<dbReference type="AlphaFoldDB" id="X7E6N8"/>
<dbReference type="EC" id="5.4.1.2" evidence="6"/>
<dbReference type="SUPFAM" id="SSF63965">
    <property type="entry name" value="Precorrin-8X methylmutase CbiC/CobH"/>
    <property type="match status" value="1"/>
</dbReference>
<dbReference type="Gene3D" id="3.40.50.10230">
    <property type="entry name" value="Cobalamin biosynthesis CobH/CbiC, precorrin-8X methylmutase"/>
    <property type="match status" value="1"/>
</dbReference>
<dbReference type="Pfam" id="PF02570">
    <property type="entry name" value="CbiC"/>
    <property type="match status" value="1"/>
</dbReference>
<keyword evidence="4 6" id="KW-0413">Isomerase</keyword>